<reference evidence="2 3" key="1">
    <citation type="submission" date="2020-01" db="EMBL/GenBank/DDBJ databases">
        <authorList>
            <person name="Gupta K D."/>
        </authorList>
    </citation>
    <scope>NUCLEOTIDE SEQUENCE [LARGE SCALE GENOMIC DNA]</scope>
</reference>
<accession>A0A8S0WUU7</accession>
<organism evidence="2 3">
    <name type="scientific">Cyclocybe aegerita</name>
    <name type="common">Black poplar mushroom</name>
    <name type="synonym">Agrocybe aegerita</name>
    <dbReference type="NCBI Taxonomy" id="1973307"/>
    <lineage>
        <taxon>Eukaryota</taxon>
        <taxon>Fungi</taxon>
        <taxon>Dikarya</taxon>
        <taxon>Basidiomycota</taxon>
        <taxon>Agaricomycotina</taxon>
        <taxon>Agaricomycetes</taxon>
        <taxon>Agaricomycetidae</taxon>
        <taxon>Agaricales</taxon>
        <taxon>Agaricineae</taxon>
        <taxon>Bolbitiaceae</taxon>
        <taxon>Cyclocybe</taxon>
    </lineage>
</organism>
<dbReference type="Proteomes" id="UP000467700">
    <property type="component" value="Unassembled WGS sequence"/>
</dbReference>
<protein>
    <submittedName>
        <fullName evidence="2">Uncharacterized protein</fullName>
    </submittedName>
</protein>
<feature type="compositionally biased region" description="Acidic residues" evidence="1">
    <location>
        <begin position="81"/>
        <end position="90"/>
    </location>
</feature>
<sequence>MPHFPKTAVVEQYHKILTSVLSDIFFLPQLPPQSGFSGQGSAQDTEMEADEYSDKDSGQPSTPPAHATMTMQTFPIHGGMDDSEEADDYDLTASEVGQLISKLKDRRTHTEAKDLSGLVQLLV</sequence>
<proteinExistence type="predicted"/>
<name>A0A8S0WUU7_CYCAE</name>
<feature type="region of interest" description="Disordered" evidence="1">
    <location>
        <begin position="32"/>
        <end position="90"/>
    </location>
</feature>
<evidence type="ECO:0000313" key="2">
    <source>
        <dbReference type="EMBL" id="CAA7259105.1"/>
    </source>
</evidence>
<comment type="caution">
    <text evidence="2">The sequence shown here is derived from an EMBL/GenBank/DDBJ whole genome shotgun (WGS) entry which is preliminary data.</text>
</comment>
<gene>
    <name evidence="2" type="ORF">AAE3_LOCUS1443</name>
</gene>
<evidence type="ECO:0000313" key="3">
    <source>
        <dbReference type="Proteomes" id="UP000467700"/>
    </source>
</evidence>
<keyword evidence="3" id="KW-1185">Reference proteome</keyword>
<dbReference type="EMBL" id="CACVBS010000013">
    <property type="protein sequence ID" value="CAA7259105.1"/>
    <property type="molecule type" value="Genomic_DNA"/>
</dbReference>
<dbReference type="AlphaFoldDB" id="A0A8S0WUU7"/>
<feature type="compositionally biased region" description="Polar residues" evidence="1">
    <location>
        <begin position="32"/>
        <end position="44"/>
    </location>
</feature>
<evidence type="ECO:0000256" key="1">
    <source>
        <dbReference type="SAM" id="MobiDB-lite"/>
    </source>
</evidence>